<organism evidence="3">
    <name type="scientific">Brugia pahangi</name>
    <name type="common">Filarial nematode worm</name>
    <dbReference type="NCBI Taxonomy" id="6280"/>
    <lineage>
        <taxon>Eukaryota</taxon>
        <taxon>Metazoa</taxon>
        <taxon>Ecdysozoa</taxon>
        <taxon>Nematoda</taxon>
        <taxon>Chromadorea</taxon>
        <taxon>Rhabditida</taxon>
        <taxon>Spirurina</taxon>
        <taxon>Spiruromorpha</taxon>
        <taxon>Filarioidea</taxon>
        <taxon>Onchocercidae</taxon>
        <taxon>Brugia</taxon>
    </lineage>
</organism>
<evidence type="ECO:0000313" key="2">
    <source>
        <dbReference type="Proteomes" id="UP000278627"/>
    </source>
</evidence>
<evidence type="ECO:0000313" key="3">
    <source>
        <dbReference type="WBParaSite" id="BPAG_0000212901-mRNA-1"/>
    </source>
</evidence>
<dbReference type="AlphaFoldDB" id="A0A0N4T1S3"/>
<dbReference type="WBParaSite" id="BPAG_0000212901-mRNA-1">
    <property type="protein sequence ID" value="BPAG_0000212901-mRNA-1"/>
    <property type="gene ID" value="BPAG_0000212901"/>
</dbReference>
<name>A0A0N4T1S3_BRUPA</name>
<gene>
    <name evidence="1" type="ORF">BPAG_LOCUS2099</name>
</gene>
<accession>A0A0N4T1S3</accession>
<sequence length="84" mass="9521">MFWLKHIRFADNDFASTAVTAGRFLDFISEKKLLVARHFEKAFLALLSFELLNKTDSNCPDSVVCGLDYQSKFILTIRRTGGSS</sequence>
<reference evidence="3" key="1">
    <citation type="submission" date="2017-02" db="UniProtKB">
        <authorList>
            <consortium name="WormBaseParasite"/>
        </authorList>
    </citation>
    <scope>IDENTIFICATION</scope>
</reference>
<dbReference type="EMBL" id="UZAD01000245">
    <property type="protein sequence ID" value="VDN83285.1"/>
    <property type="molecule type" value="Genomic_DNA"/>
</dbReference>
<protein>
    <submittedName>
        <fullName evidence="3">Transposase</fullName>
    </submittedName>
</protein>
<reference evidence="1 2" key="2">
    <citation type="submission" date="2018-11" db="EMBL/GenBank/DDBJ databases">
        <authorList>
            <consortium name="Pathogen Informatics"/>
        </authorList>
    </citation>
    <scope>NUCLEOTIDE SEQUENCE [LARGE SCALE GENOMIC DNA]</scope>
</reference>
<evidence type="ECO:0000313" key="1">
    <source>
        <dbReference type="EMBL" id="VDN83285.1"/>
    </source>
</evidence>
<dbReference type="Proteomes" id="UP000278627">
    <property type="component" value="Unassembled WGS sequence"/>
</dbReference>
<proteinExistence type="predicted"/>
<keyword evidence="2" id="KW-1185">Reference proteome</keyword>